<dbReference type="InterPro" id="IPR014757">
    <property type="entry name" value="Tscrpt_reg_IclR_C"/>
</dbReference>
<feature type="compositionally biased region" description="Low complexity" evidence="4">
    <location>
        <begin position="9"/>
        <end position="24"/>
    </location>
</feature>
<dbReference type="Gene3D" id="1.10.10.10">
    <property type="entry name" value="Winged helix-like DNA-binding domain superfamily/Winged helix DNA-binding domain"/>
    <property type="match status" value="1"/>
</dbReference>
<dbReference type="InterPro" id="IPR050707">
    <property type="entry name" value="HTH_MetabolicPath_Reg"/>
</dbReference>
<accession>X5DT88</accession>
<dbReference type="GO" id="GO:0003700">
    <property type="term" value="F:DNA-binding transcription factor activity"/>
    <property type="evidence" value="ECO:0007669"/>
    <property type="project" value="TreeGrafter"/>
</dbReference>
<dbReference type="GO" id="GO:0003677">
    <property type="term" value="F:DNA binding"/>
    <property type="evidence" value="ECO:0007669"/>
    <property type="project" value="UniProtKB-KW"/>
</dbReference>
<protein>
    <submittedName>
        <fullName evidence="7">Transcriptional regulator, IclR-family</fullName>
    </submittedName>
</protein>
<dbReference type="KEGG" id="cgy:CGLY_07110"/>
<evidence type="ECO:0000256" key="2">
    <source>
        <dbReference type="ARBA" id="ARBA00023125"/>
    </source>
</evidence>
<dbReference type="STRING" id="1404245.CGLY_07110"/>
<evidence type="ECO:0000259" key="5">
    <source>
        <dbReference type="PROSITE" id="PS51077"/>
    </source>
</evidence>
<organism evidence="7 8">
    <name type="scientific">Corynebacterium glyciniphilum AJ 3170</name>
    <dbReference type="NCBI Taxonomy" id="1404245"/>
    <lineage>
        <taxon>Bacteria</taxon>
        <taxon>Bacillati</taxon>
        <taxon>Actinomycetota</taxon>
        <taxon>Actinomycetes</taxon>
        <taxon>Mycobacteriales</taxon>
        <taxon>Corynebacteriaceae</taxon>
        <taxon>Corynebacterium</taxon>
    </lineage>
</organism>
<dbReference type="RefSeq" id="WP_081803815.1">
    <property type="nucleotide sequence ID" value="NZ_CP006842.1"/>
</dbReference>
<dbReference type="HOGENOM" id="CLU_062618_4_1_11"/>
<gene>
    <name evidence="7" type="primary">ltbR</name>
    <name evidence="7" type="ORF">CGLY_07110</name>
</gene>
<evidence type="ECO:0000256" key="4">
    <source>
        <dbReference type="SAM" id="MobiDB-lite"/>
    </source>
</evidence>
<proteinExistence type="predicted"/>
<dbReference type="PROSITE" id="PS51077">
    <property type="entry name" value="HTH_ICLR"/>
    <property type="match status" value="1"/>
</dbReference>
<dbReference type="PANTHER" id="PTHR30136">
    <property type="entry name" value="HELIX-TURN-HELIX TRANSCRIPTIONAL REGULATOR, ICLR FAMILY"/>
    <property type="match status" value="1"/>
</dbReference>
<feature type="domain" description="HTH iclR-type" evidence="5">
    <location>
        <begin position="28"/>
        <end position="87"/>
    </location>
</feature>
<keyword evidence="1" id="KW-0805">Transcription regulation</keyword>
<keyword evidence="3" id="KW-0804">Transcription</keyword>
<sequence>MGNPTYTETSSPNPTAAAATASTTTSGIQVLDRALLILGIVARRPHSLSELCETTGLPRATAHRIAVALEKHRMVTRLEDGQWTAGPALAELAPKSSTRLDEAAEHVLPDLVERTGEAVQIYKLSGRERVCIATAEPRQGLRDTVPVGNRLTLTAGSAAKVLVAYSPKVFQDDILANANYTAEDLELVRAGQIAESVGERDAALASVSVPVRDASGVVAALSISGPAERMGPSPAARHREALQHSAAELERYLR</sequence>
<dbReference type="OrthoDB" id="4319317at2"/>
<dbReference type="Pfam" id="PF01614">
    <property type="entry name" value="IclR_C"/>
    <property type="match status" value="1"/>
</dbReference>
<dbReference type="GO" id="GO:0045892">
    <property type="term" value="P:negative regulation of DNA-templated transcription"/>
    <property type="evidence" value="ECO:0007669"/>
    <property type="project" value="TreeGrafter"/>
</dbReference>
<dbReference type="SUPFAM" id="SSF46785">
    <property type="entry name" value="Winged helix' DNA-binding domain"/>
    <property type="match status" value="1"/>
</dbReference>
<dbReference type="Proteomes" id="UP000023703">
    <property type="component" value="Chromosome"/>
</dbReference>
<dbReference type="PANTHER" id="PTHR30136:SF39">
    <property type="entry name" value="TRANSCRIPTIONAL REGULATORY PROTEIN"/>
    <property type="match status" value="1"/>
</dbReference>
<keyword evidence="2" id="KW-0238">DNA-binding</keyword>
<dbReference type="SMART" id="SM00346">
    <property type="entry name" value="HTH_ICLR"/>
    <property type="match status" value="1"/>
</dbReference>
<evidence type="ECO:0000256" key="3">
    <source>
        <dbReference type="ARBA" id="ARBA00023163"/>
    </source>
</evidence>
<dbReference type="EMBL" id="CP006842">
    <property type="protein sequence ID" value="AHW63867.1"/>
    <property type="molecule type" value="Genomic_DNA"/>
</dbReference>
<evidence type="ECO:0000256" key="1">
    <source>
        <dbReference type="ARBA" id="ARBA00023015"/>
    </source>
</evidence>
<feature type="domain" description="IclR-ED" evidence="6">
    <location>
        <begin position="88"/>
        <end position="254"/>
    </location>
</feature>
<dbReference type="InterPro" id="IPR036388">
    <property type="entry name" value="WH-like_DNA-bd_sf"/>
</dbReference>
<dbReference type="InterPro" id="IPR029016">
    <property type="entry name" value="GAF-like_dom_sf"/>
</dbReference>
<dbReference type="eggNOG" id="COG1414">
    <property type="taxonomic scope" value="Bacteria"/>
</dbReference>
<dbReference type="Pfam" id="PF09339">
    <property type="entry name" value="HTH_IclR"/>
    <property type="match status" value="1"/>
</dbReference>
<keyword evidence="8" id="KW-1185">Reference proteome</keyword>
<dbReference type="SUPFAM" id="SSF55781">
    <property type="entry name" value="GAF domain-like"/>
    <property type="match status" value="1"/>
</dbReference>
<dbReference type="PROSITE" id="PS51078">
    <property type="entry name" value="ICLR_ED"/>
    <property type="match status" value="1"/>
</dbReference>
<dbReference type="InterPro" id="IPR036390">
    <property type="entry name" value="WH_DNA-bd_sf"/>
</dbReference>
<reference evidence="7 8" key="1">
    <citation type="journal article" date="2015" name="Int. J. Syst. Evol. Microbiol.">
        <title>Revisiting Corynebacterium glyciniphilum (ex Kubota et al., 1972) sp. nov., nom. rev., isolated from putrefied banana.</title>
        <authorList>
            <person name="Al-Dilaimi A."/>
            <person name="Bednarz H."/>
            <person name="Lomker A."/>
            <person name="Niehaus K."/>
            <person name="Kalinowski J."/>
            <person name="Ruckert C."/>
        </authorList>
    </citation>
    <scope>NUCLEOTIDE SEQUENCE [LARGE SCALE GENOMIC DNA]</scope>
    <source>
        <strain evidence="7">AJ 3170</strain>
    </source>
</reference>
<evidence type="ECO:0000313" key="8">
    <source>
        <dbReference type="Proteomes" id="UP000023703"/>
    </source>
</evidence>
<dbReference type="AlphaFoldDB" id="X5DT88"/>
<name>X5DT88_9CORY</name>
<feature type="region of interest" description="Disordered" evidence="4">
    <location>
        <begin position="1"/>
        <end position="24"/>
    </location>
</feature>
<dbReference type="Gene3D" id="3.30.450.40">
    <property type="match status" value="1"/>
</dbReference>
<dbReference type="InterPro" id="IPR005471">
    <property type="entry name" value="Tscrpt_reg_IclR_N"/>
</dbReference>
<evidence type="ECO:0000259" key="6">
    <source>
        <dbReference type="PROSITE" id="PS51078"/>
    </source>
</evidence>
<evidence type="ECO:0000313" key="7">
    <source>
        <dbReference type="EMBL" id="AHW63867.1"/>
    </source>
</evidence>